<gene>
    <name evidence="1" type="ORF">K1T71_006820</name>
</gene>
<proteinExistence type="predicted"/>
<sequence>MFQYVALTLITVPILIYWYITRTFNYWKDRNVVTPKPVPLFGNWKEAALRRKNMNLVFEEIYKQFPNEKVVGVYRMTTPCLLIRDLDIIKHIMIKDFDLFPGRGVEFSQDGLGANLFHADGELWRALRNQFTPIFTSSKLKNMFHLITERGDKFIQHIESLKNPEHEIHRLIQKYTMSTIAACAFGLDLDNMDDKFPVLRRVDELVMAPSLALEIDMMFPGILKKLNSSLFPRFVSEFFSDLVEQIITERNKAPSNRKDFMDLLLELKNKGQVQTVKRNGELEKQTIAITDDIIAAQAFAFFIGGYETSAATMTFLLYQLALNPHIQDKLIAEIDEVITKHNGQVTYECLTDMVYLEQVFKETLRLFAIADLMRNVVVDYKVPGTDVVLKKGQTVLISPRGIHHDPNLYPEPEKFDPERFSVENSANRHPCAYLPFGIGPRQCIGIRFAQIQSRVGIVKLLTKFRVEPCNNTQRKMEYDPNRVIISPAGGIYMNLVKKS</sequence>
<protein>
    <submittedName>
        <fullName evidence="1">Uncharacterized protein</fullName>
    </submittedName>
</protein>
<accession>A0ACC1D282</accession>
<evidence type="ECO:0000313" key="2">
    <source>
        <dbReference type="Proteomes" id="UP000824533"/>
    </source>
</evidence>
<reference evidence="1 2" key="1">
    <citation type="journal article" date="2021" name="Front. Genet.">
        <title>Chromosome-Level Genome Assembly Reveals Significant Gene Expansion in the Toll and IMD Signaling Pathways of Dendrolimus kikuchii.</title>
        <authorList>
            <person name="Zhou J."/>
            <person name="Wu P."/>
            <person name="Xiong Z."/>
            <person name="Liu N."/>
            <person name="Zhao N."/>
            <person name="Ji M."/>
            <person name="Qiu Y."/>
            <person name="Yang B."/>
        </authorList>
    </citation>
    <scope>NUCLEOTIDE SEQUENCE [LARGE SCALE GENOMIC DNA]</scope>
    <source>
        <strain evidence="1">Ann1</strain>
    </source>
</reference>
<dbReference type="Proteomes" id="UP000824533">
    <property type="component" value="Linkage Group LG11"/>
</dbReference>
<keyword evidence="2" id="KW-1185">Reference proteome</keyword>
<comment type="caution">
    <text evidence="1">The sequence shown here is derived from an EMBL/GenBank/DDBJ whole genome shotgun (WGS) entry which is preliminary data.</text>
</comment>
<organism evidence="1 2">
    <name type="scientific">Dendrolimus kikuchii</name>
    <dbReference type="NCBI Taxonomy" id="765133"/>
    <lineage>
        <taxon>Eukaryota</taxon>
        <taxon>Metazoa</taxon>
        <taxon>Ecdysozoa</taxon>
        <taxon>Arthropoda</taxon>
        <taxon>Hexapoda</taxon>
        <taxon>Insecta</taxon>
        <taxon>Pterygota</taxon>
        <taxon>Neoptera</taxon>
        <taxon>Endopterygota</taxon>
        <taxon>Lepidoptera</taxon>
        <taxon>Glossata</taxon>
        <taxon>Ditrysia</taxon>
        <taxon>Bombycoidea</taxon>
        <taxon>Lasiocampidae</taxon>
        <taxon>Dendrolimus</taxon>
    </lineage>
</organism>
<name>A0ACC1D282_9NEOP</name>
<evidence type="ECO:0000313" key="1">
    <source>
        <dbReference type="EMBL" id="KAJ0177947.1"/>
    </source>
</evidence>
<dbReference type="EMBL" id="CM034397">
    <property type="protein sequence ID" value="KAJ0177947.1"/>
    <property type="molecule type" value="Genomic_DNA"/>
</dbReference>